<evidence type="ECO:0000313" key="8">
    <source>
        <dbReference type="EMBL" id="SHK35199.1"/>
    </source>
</evidence>
<comment type="subcellular location">
    <subcellularLocation>
        <location evidence="1">Cytoplasm</location>
    </subcellularLocation>
</comment>
<dbReference type="GO" id="GO:0003723">
    <property type="term" value="F:RNA binding"/>
    <property type="evidence" value="ECO:0007669"/>
    <property type="project" value="InterPro"/>
</dbReference>
<evidence type="ECO:0000256" key="1">
    <source>
        <dbReference type="ARBA" id="ARBA00004496"/>
    </source>
</evidence>
<dbReference type="Pfam" id="PF25461">
    <property type="entry name" value="Beta-barrel_SelB"/>
    <property type="match status" value="1"/>
</dbReference>
<evidence type="ECO:0000313" key="9">
    <source>
        <dbReference type="Proteomes" id="UP000184510"/>
    </source>
</evidence>
<dbReference type="OrthoDB" id="9804504at2"/>
<dbReference type="CDD" id="cd04171">
    <property type="entry name" value="SelB"/>
    <property type="match status" value="1"/>
</dbReference>
<dbReference type="InterPro" id="IPR036390">
    <property type="entry name" value="WH_DNA-bd_sf"/>
</dbReference>
<accession>A0A1M6RRW9</accession>
<dbReference type="NCBIfam" id="TIGR00475">
    <property type="entry name" value="selB"/>
    <property type="match status" value="1"/>
</dbReference>
<dbReference type="Pfam" id="PF00009">
    <property type="entry name" value="GTP_EFTU"/>
    <property type="match status" value="1"/>
</dbReference>
<dbReference type="CDD" id="cd15491">
    <property type="entry name" value="selB_III"/>
    <property type="match status" value="1"/>
</dbReference>
<dbReference type="GO" id="GO:0003924">
    <property type="term" value="F:GTPase activity"/>
    <property type="evidence" value="ECO:0007669"/>
    <property type="project" value="InterPro"/>
</dbReference>
<evidence type="ECO:0000259" key="7">
    <source>
        <dbReference type="PROSITE" id="PS51722"/>
    </source>
</evidence>
<dbReference type="STRING" id="1123071.SAMN02745181_3669"/>
<dbReference type="SUPFAM" id="SSF52540">
    <property type="entry name" value="P-loop containing nucleoside triphosphate hydrolases"/>
    <property type="match status" value="1"/>
</dbReference>
<dbReference type="GO" id="GO:0005525">
    <property type="term" value="F:GTP binding"/>
    <property type="evidence" value="ECO:0007669"/>
    <property type="project" value="UniProtKB-KW"/>
</dbReference>
<protein>
    <submittedName>
        <fullName evidence="8">Selenocysteine-specific translation elongation factor SelB</fullName>
    </submittedName>
</protein>
<dbReference type="InterPro" id="IPR009000">
    <property type="entry name" value="Transl_B-barrel_sf"/>
</dbReference>
<organism evidence="8 9">
    <name type="scientific">Rubritalea squalenifaciens DSM 18772</name>
    <dbReference type="NCBI Taxonomy" id="1123071"/>
    <lineage>
        <taxon>Bacteria</taxon>
        <taxon>Pseudomonadati</taxon>
        <taxon>Verrucomicrobiota</taxon>
        <taxon>Verrucomicrobiia</taxon>
        <taxon>Verrucomicrobiales</taxon>
        <taxon>Rubritaleaceae</taxon>
        <taxon>Rubritalea</taxon>
    </lineage>
</organism>
<dbReference type="InterPro" id="IPR009001">
    <property type="entry name" value="Transl_elong_EF1A/Init_IF2_C"/>
</dbReference>
<dbReference type="AlphaFoldDB" id="A0A1M6RRW9"/>
<gene>
    <name evidence="8" type="ORF">SAMN02745181_3669</name>
</gene>
<dbReference type="Gene3D" id="3.40.50.300">
    <property type="entry name" value="P-loop containing nucleotide triphosphate hydrolases"/>
    <property type="match status" value="1"/>
</dbReference>
<dbReference type="InterPro" id="IPR031157">
    <property type="entry name" value="G_TR_CS"/>
</dbReference>
<dbReference type="Gene3D" id="2.40.30.10">
    <property type="entry name" value="Translation factors"/>
    <property type="match status" value="1"/>
</dbReference>
<evidence type="ECO:0000256" key="6">
    <source>
        <dbReference type="SAM" id="MobiDB-lite"/>
    </source>
</evidence>
<dbReference type="GO" id="GO:0001514">
    <property type="term" value="P:selenocysteine incorporation"/>
    <property type="evidence" value="ECO:0007669"/>
    <property type="project" value="InterPro"/>
</dbReference>
<feature type="domain" description="Tr-type G" evidence="7">
    <location>
        <begin position="1"/>
        <end position="169"/>
    </location>
</feature>
<keyword evidence="2" id="KW-0963">Cytoplasm</keyword>
<dbReference type="Proteomes" id="UP000184510">
    <property type="component" value="Unassembled WGS sequence"/>
</dbReference>
<keyword evidence="3" id="KW-0547">Nucleotide-binding</keyword>
<dbReference type="PANTHER" id="PTHR43721">
    <property type="entry name" value="ELONGATION FACTOR TU-RELATED"/>
    <property type="match status" value="1"/>
</dbReference>
<dbReference type="SUPFAM" id="SSF50447">
    <property type="entry name" value="Translation proteins"/>
    <property type="match status" value="1"/>
</dbReference>
<evidence type="ECO:0000256" key="3">
    <source>
        <dbReference type="ARBA" id="ARBA00022741"/>
    </source>
</evidence>
<name>A0A1M6RRW9_9BACT</name>
<dbReference type="FunCoup" id="A0A1M6RRW9">
    <property type="interactions" value="94"/>
</dbReference>
<dbReference type="PROSITE" id="PS00301">
    <property type="entry name" value="G_TR_1"/>
    <property type="match status" value="1"/>
</dbReference>
<reference evidence="8 9" key="1">
    <citation type="submission" date="2016-11" db="EMBL/GenBank/DDBJ databases">
        <authorList>
            <person name="Jaros S."/>
            <person name="Januszkiewicz K."/>
            <person name="Wedrychowicz H."/>
        </authorList>
    </citation>
    <scope>NUCLEOTIDE SEQUENCE [LARGE SCALE GENOMIC DNA]</scope>
    <source>
        <strain evidence="8 9">DSM 18772</strain>
    </source>
</reference>
<dbReference type="InterPro" id="IPR015191">
    <property type="entry name" value="SelB_WHD4"/>
</dbReference>
<dbReference type="Gene3D" id="1.10.10.2770">
    <property type="match status" value="1"/>
</dbReference>
<dbReference type="InterPro" id="IPR004535">
    <property type="entry name" value="Transl_elong_SelB"/>
</dbReference>
<dbReference type="SUPFAM" id="SSF46785">
    <property type="entry name" value="Winged helix' DNA-binding domain"/>
    <property type="match status" value="1"/>
</dbReference>
<keyword evidence="8" id="KW-0251">Elongation factor</keyword>
<dbReference type="InterPro" id="IPR036388">
    <property type="entry name" value="WH-like_DNA-bd_sf"/>
</dbReference>
<dbReference type="RefSeq" id="WP_143185212.1">
    <property type="nucleotide sequence ID" value="NZ_FQYR01000008.1"/>
</dbReference>
<dbReference type="GO" id="GO:0003746">
    <property type="term" value="F:translation elongation factor activity"/>
    <property type="evidence" value="ECO:0007669"/>
    <property type="project" value="UniProtKB-KW"/>
</dbReference>
<keyword evidence="4" id="KW-0648">Protein biosynthesis</keyword>
<dbReference type="SUPFAM" id="SSF50465">
    <property type="entry name" value="EF-Tu/eEF-1alpha/eIF2-gamma C-terminal domain"/>
    <property type="match status" value="1"/>
</dbReference>
<sequence length="635" mass="68917">MHLILGTAGHIDHGKSSLVKVLTGTDPDRLPEEKARGVTIELGFAHLTLGKYEIGLIDVPGHADFVNNMVSGVGSLDIALFIVAADDGWMPQSEEHLHILNYLGVKNVIIALTKADLAEDLDFTVELVREELLGTTLEEAPIVPVSSITGMGIDALKEEILKLAVGINHNSSSLNPRLSVDRAFSPTGVGTVVTGTLTGSDFHKGDQLVCLPQGLDCTVRNAQNHNQSLDTVSSGTRTALNLPDLPLSSKGKPGVKRGSVITTPGYLQPPLTLDVQLQRDKRPITGQTATKRVLKNTETVILHHGTSRTRARIVLHSQPSLHPGEACFAQLRLEEPIAACTGDRFVLRDGAQQGTLAGGIILDANAKPRLFRSEDRAAFLTERSEDPTNLRTVILSELRKTPFLSTTKSIPNTPFTTETFSKTCEQVVKQKKATQRGNWLLDSDWWQQVTTQAGQLVTDYHQQNPDAPSMPIEAWRKALAKSSKAPADLLEQIQKHLLANGYSSKGDGIASQEHSLELPEKLQPIADKMLSTLKGSGLTPPPVVELAPDKDSKQVLTFLIRSGQVIELDPKAVLEASVYEEFKKSILSHIQSTGKATASEIRQATGATRKTLMPTLERLDAEGLTLRDGDYRSLS</sequence>
<feature type="region of interest" description="Disordered" evidence="6">
    <location>
        <begin position="243"/>
        <end position="263"/>
    </location>
</feature>
<dbReference type="InterPro" id="IPR050055">
    <property type="entry name" value="EF-Tu_GTPase"/>
</dbReference>
<dbReference type="InterPro" id="IPR057335">
    <property type="entry name" value="Beta-barrel_SelB"/>
</dbReference>
<dbReference type="InterPro" id="IPR027417">
    <property type="entry name" value="P-loop_NTPase"/>
</dbReference>
<dbReference type="GO" id="GO:0005737">
    <property type="term" value="C:cytoplasm"/>
    <property type="evidence" value="ECO:0007669"/>
    <property type="project" value="UniProtKB-SubCell"/>
</dbReference>
<dbReference type="EMBL" id="FQYR01000008">
    <property type="protein sequence ID" value="SHK35199.1"/>
    <property type="molecule type" value="Genomic_DNA"/>
</dbReference>
<dbReference type="PANTHER" id="PTHR43721:SF22">
    <property type="entry name" value="ELONGATION FACTOR TU, MITOCHONDRIAL"/>
    <property type="match status" value="1"/>
</dbReference>
<dbReference type="PROSITE" id="PS51722">
    <property type="entry name" value="G_TR_2"/>
    <property type="match status" value="1"/>
</dbReference>
<dbReference type="InterPro" id="IPR005225">
    <property type="entry name" value="Small_GTP-bd"/>
</dbReference>
<proteinExistence type="predicted"/>
<dbReference type="InParanoid" id="A0A1M6RRW9"/>
<dbReference type="InterPro" id="IPR000795">
    <property type="entry name" value="T_Tr_GTP-bd_dom"/>
</dbReference>
<dbReference type="Gene3D" id="1.10.10.10">
    <property type="entry name" value="Winged helix-like DNA-binding domain superfamily/Winged helix DNA-binding domain"/>
    <property type="match status" value="1"/>
</dbReference>
<keyword evidence="5" id="KW-0342">GTP-binding</keyword>
<evidence type="ECO:0000256" key="4">
    <source>
        <dbReference type="ARBA" id="ARBA00022917"/>
    </source>
</evidence>
<keyword evidence="9" id="KW-1185">Reference proteome</keyword>
<dbReference type="NCBIfam" id="TIGR00231">
    <property type="entry name" value="small_GTP"/>
    <property type="match status" value="1"/>
</dbReference>
<evidence type="ECO:0000256" key="2">
    <source>
        <dbReference type="ARBA" id="ARBA00022490"/>
    </source>
</evidence>
<evidence type="ECO:0000256" key="5">
    <source>
        <dbReference type="ARBA" id="ARBA00023134"/>
    </source>
</evidence>
<dbReference type="Pfam" id="PF09107">
    <property type="entry name" value="WHD_3rd_SelB"/>
    <property type="match status" value="1"/>
</dbReference>